<keyword evidence="2" id="KW-1185">Reference proteome</keyword>
<proteinExistence type="predicted"/>
<name>A0A1M5T2W4_9FLAO</name>
<organism evidence="1 2">
    <name type="scientific">Winogradskyella jejuensis</name>
    <dbReference type="NCBI Taxonomy" id="1089305"/>
    <lineage>
        <taxon>Bacteria</taxon>
        <taxon>Pseudomonadati</taxon>
        <taxon>Bacteroidota</taxon>
        <taxon>Flavobacteriia</taxon>
        <taxon>Flavobacteriales</taxon>
        <taxon>Flavobacteriaceae</taxon>
        <taxon>Winogradskyella</taxon>
    </lineage>
</organism>
<evidence type="ECO:0000313" key="1">
    <source>
        <dbReference type="EMBL" id="SHH44693.1"/>
    </source>
</evidence>
<accession>A0A1M5T2W4</accession>
<dbReference type="Proteomes" id="UP000184522">
    <property type="component" value="Unassembled WGS sequence"/>
</dbReference>
<protein>
    <recommendedName>
        <fullName evidence="3">SMI1 / KNR4 family (SUKH-1)</fullName>
    </recommendedName>
</protein>
<evidence type="ECO:0000313" key="2">
    <source>
        <dbReference type="Proteomes" id="UP000184522"/>
    </source>
</evidence>
<reference evidence="2" key="1">
    <citation type="submission" date="2016-11" db="EMBL/GenBank/DDBJ databases">
        <authorList>
            <person name="Varghese N."/>
            <person name="Submissions S."/>
        </authorList>
    </citation>
    <scope>NUCLEOTIDE SEQUENCE [LARGE SCALE GENOMIC DNA]</scope>
    <source>
        <strain evidence="2">DSM 25330</strain>
    </source>
</reference>
<gene>
    <name evidence="1" type="ORF">SAMN05444148_2036</name>
</gene>
<sequence>MTDEGISEKEIMQLEEFFNKGNEFPQVLRELLFLSGKFCNFLDYGIYDSQMEMQIEERKELLTLRGFSISRPHYFVCLASQGLPLFLYLDEGNNPDLYQISNHLTKESHSRNLGDSLKTLINHRIEKCKSGYNPF</sequence>
<dbReference type="EMBL" id="FQWS01000002">
    <property type="protein sequence ID" value="SHH44693.1"/>
    <property type="molecule type" value="Genomic_DNA"/>
</dbReference>
<dbReference type="AlphaFoldDB" id="A0A1M5T2W4"/>
<evidence type="ECO:0008006" key="3">
    <source>
        <dbReference type="Google" id="ProtNLM"/>
    </source>
</evidence>
<dbReference type="InterPro" id="IPR037883">
    <property type="entry name" value="Knr4/Smi1-like_sf"/>
</dbReference>
<dbReference type="SUPFAM" id="SSF160631">
    <property type="entry name" value="SMI1/KNR4-like"/>
    <property type="match status" value="1"/>
</dbReference>